<evidence type="ECO:0000256" key="6">
    <source>
        <dbReference type="ARBA" id="ARBA00023136"/>
    </source>
</evidence>
<dbReference type="InterPro" id="IPR003593">
    <property type="entry name" value="AAA+_ATPase"/>
</dbReference>
<evidence type="ECO:0000259" key="7">
    <source>
        <dbReference type="PROSITE" id="PS50893"/>
    </source>
</evidence>
<dbReference type="Gene3D" id="3.40.50.300">
    <property type="entry name" value="P-loop containing nucleotide triphosphate hydrolases"/>
    <property type="match status" value="1"/>
</dbReference>
<keyword evidence="4" id="KW-0067">ATP-binding</keyword>
<keyword evidence="1" id="KW-0813">Transport</keyword>
<proteinExistence type="predicted"/>
<dbReference type="InterPro" id="IPR027417">
    <property type="entry name" value="P-loop_NTPase"/>
</dbReference>
<dbReference type="GO" id="GO:0016887">
    <property type="term" value="F:ATP hydrolysis activity"/>
    <property type="evidence" value="ECO:0007669"/>
    <property type="project" value="InterPro"/>
</dbReference>
<evidence type="ECO:0000313" key="9">
    <source>
        <dbReference type="Proteomes" id="UP000186221"/>
    </source>
</evidence>
<dbReference type="SMART" id="SM00382">
    <property type="entry name" value="AAA"/>
    <property type="match status" value="1"/>
</dbReference>
<protein>
    <submittedName>
        <fullName evidence="8">Heme exporter protein A</fullName>
    </submittedName>
</protein>
<dbReference type="GO" id="GO:0005524">
    <property type="term" value="F:ATP binding"/>
    <property type="evidence" value="ECO:0007669"/>
    <property type="project" value="UniProtKB-KW"/>
</dbReference>
<evidence type="ECO:0000256" key="2">
    <source>
        <dbReference type="ARBA" id="ARBA00022741"/>
    </source>
</evidence>
<dbReference type="RefSeq" id="WP_076483455.1">
    <property type="nucleotide sequence ID" value="NZ_FTOG01000001.1"/>
</dbReference>
<dbReference type="PROSITE" id="PS00211">
    <property type="entry name" value="ABC_TRANSPORTER_1"/>
    <property type="match status" value="1"/>
</dbReference>
<keyword evidence="3" id="KW-0201">Cytochrome c-type biogenesis</keyword>
<dbReference type="Proteomes" id="UP000186221">
    <property type="component" value="Unassembled WGS sequence"/>
</dbReference>
<name>A0A1N7JAP1_9RHOB</name>
<gene>
    <name evidence="8" type="ORF">SAMN05421580_101536</name>
</gene>
<dbReference type="STRING" id="453582.SAMN05421580_101536"/>
<accession>A0A1N7JAP1</accession>
<dbReference type="OrthoDB" id="9800654at2"/>
<dbReference type="AlphaFoldDB" id="A0A1N7JAP1"/>
<dbReference type="EMBL" id="FTOG01000001">
    <property type="protein sequence ID" value="SIS46360.1"/>
    <property type="molecule type" value="Genomic_DNA"/>
</dbReference>
<dbReference type="InterPro" id="IPR005895">
    <property type="entry name" value="ABC_transptr_haem_export_CcmA"/>
</dbReference>
<sequence length="214" mass="22430">MSLLSVENLTVSRGGLAVLEGVTFSLQAGRALVLRGPNGIGKTTLLRTLAGLQPPLAGSVSMPGEAMAYAAHADGLKATLSVRENLAFWAAIYETQTVEQALDQMNLRGLEGRAAHSLSAGQKRRLGLARLLVTGRPIWVLDEPTVSLDAASVALFASAVRAHLDTGGAALMATHIDLGLEEAEVLDLAPFKARPPEEGGHKGAFDHDFDGAFL</sequence>
<keyword evidence="2" id="KW-0547">Nucleotide-binding</keyword>
<dbReference type="PANTHER" id="PTHR43499:SF1">
    <property type="entry name" value="ABC TRANSPORTER I FAMILY MEMBER 1"/>
    <property type="match status" value="1"/>
</dbReference>
<dbReference type="PROSITE" id="PS50893">
    <property type="entry name" value="ABC_TRANSPORTER_2"/>
    <property type="match status" value="1"/>
</dbReference>
<reference evidence="9" key="1">
    <citation type="submission" date="2017-01" db="EMBL/GenBank/DDBJ databases">
        <authorList>
            <person name="Varghese N."/>
            <person name="Submissions S."/>
        </authorList>
    </citation>
    <scope>NUCLEOTIDE SEQUENCE [LARGE SCALE GENOMIC DNA]</scope>
    <source>
        <strain evidence="9">DSM 19945</strain>
    </source>
</reference>
<organism evidence="8 9">
    <name type="scientific">Rhodobacter aestuarii</name>
    <dbReference type="NCBI Taxonomy" id="453582"/>
    <lineage>
        <taxon>Bacteria</taxon>
        <taxon>Pseudomonadati</taxon>
        <taxon>Pseudomonadota</taxon>
        <taxon>Alphaproteobacteria</taxon>
        <taxon>Rhodobacterales</taxon>
        <taxon>Rhodobacter group</taxon>
        <taxon>Rhodobacter</taxon>
    </lineage>
</organism>
<feature type="domain" description="ABC transporter" evidence="7">
    <location>
        <begin position="4"/>
        <end position="214"/>
    </location>
</feature>
<keyword evidence="9" id="KW-1185">Reference proteome</keyword>
<dbReference type="PANTHER" id="PTHR43499">
    <property type="entry name" value="ABC TRANSPORTER I FAMILY MEMBER 1"/>
    <property type="match status" value="1"/>
</dbReference>
<keyword evidence="5" id="KW-1278">Translocase</keyword>
<evidence type="ECO:0000313" key="8">
    <source>
        <dbReference type="EMBL" id="SIS46360.1"/>
    </source>
</evidence>
<dbReference type="InterPro" id="IPR003439">
    <property type="entry name" value="ABC_transporter-like_ATP-bd"/>
</dbReference>
<dbReference type="CDD" id="cd03231">
    <property type="entry name" value="ABC_CcmA_heme_exporter"/>
    <property type="match status" value="1"/>
</dbReference>
<dbReference type="Pfam" id="PF00005">
    <property type="entry name" value="ABC_tran"/>
    <property type="match status" value="1"/>
</dbReference>
<evidence type="ECO:0000256" key="1">
    <source>
        <dbReference type="ARBA" id="ARBA00022448"/>
    </source>
</evidence>
<dbReference type="GO" id="GO:0022857">
    <property type="term" value="F:transmembrane transporter activity"/>
    <property type="evidence" value="ECO:0007669"/>
    <property type="project" value="InterPro"/>
</dbReference>
<keyword evidence="6" id="KW-0472">Membrane</keyword>
<dbReference type="SUPFAM" id="SSF52540">
    <property type="entry name" value="P-loop containing nucleoside triphosphate hydrolases"/>
    <property type="match status" value="1"/>
</dbReference>
<evidence type="ECO:0000256" key="4">
    <source>
        <dbReference type="ARBA" id="ARBA00022840"/>
    </source>
</evidence>
<evidence type="ECO:0000256" key="3">
    <source>
        <dbReference type="ARBA" id="ARBA00022748"/>
    </source>
</evidence>
<dbReference type="InterPro" id="IPR017871">
    <property type="entry name" value="ABC_transporter-like_CS"/>
</dbReference>
<evidence type="ECO:0000256" key="5">
    <source>
        <dbReference type="ARBA" id="ARBA00022967"/>
    </source>
</evidence>
<dbReference type="NCBIfam" id="TIGR01189">
    <property type="entry name" value="ccmA"/>
    <property type="match status" value="1"/>
</dbReference>
<dbReference type="GO" id="GO:0017004">
    <property type="term" value="P:cytochrome complex assembly"/>
    <property type="evidence" value="ECO:0007669"/>
    <property type="project" value="UniProtKB-KW"/>
</dbReference>